<keyword evidence="3" id="KW-1185">Reference proteome</keyword>
<evidence type="ECO:0008006" key="4">
    <source>
        <dbReference type="Google" id="ProtNLM"/>
    </source>
</evidence>
<feature type="transmembrane region" description="Helical" evidence="1">
    <location>
        <begin position="20"/>
        <end position="38"/>
    </location>
</feature>
<dbReference type="AlphaFoldDB" id="A0A6A4GE46"/>
<dbReference type="EMBL" id="ML770382">
    <property type="protein sequence ID" value="KAE9383635.1"/>
    <property type="molecule type" value="Genomic_DNA"/>
</dbReference>
<evidence type="ECO:0000313" key="2">
    <source>
        <dbReference type="EMBL" id="KAE9383635.1"/>
    </source>
</evidence>
<protein>
    <recommendedName>
        <fullName evidence="4">Ion transport domain-containing protein</fullName>
    </recommendedName>
</protein>
<gene>
    <name evidence="2" type="ORF">BT96DRAFT_1008949</name>
</gene>
<accession>A0A6A4GE46</accession>
<keyword evidence="1" id="KW-0472">Membrane</keyword>
<name>A0A6A4GE46_9AGAR</name>
<evidence type="ECO:0000313" key="3">
    <source>
        <dbReference type="Proteomes" id="UP000799118"/>
    </source>
</evidence>
<dbReference type="OrthoDB" id="3048122at2759"/>
<sequence length="198" mass="22238">MRPLLLSMFGNMYGLTNMSLFLILVNYLAALLFANFIVMQMFIAVINENFDVAEEQKRSQQASNYWSTHQVQAGKATWQALVQEYKSGSDSHSVNVNDAATVGTGSARRGMRHYTTKSLTALQKLFGGDEKVTDVPLTTLKHNRSEILGALGDEETERHLELLASVNPETINSDDLNDALYERRAQRPILFETTDKTF</sequence>
<keyword evidence="1" id="KW-0812">Transmembrane</keyword>
<keyword evidence="1" id="KW-1133">Transmembrane helix</keyword>
<evidence type="ECO:0000256" key="1">
    <source>
        <dbReference type="SAM" id="Phobius"/>
    </source>
</evidence>
<reference evidence="2" key="1">
    <citation type="journal article" date="2019" name="Environ. Microbiol.">
        <title>Fungal ecological strategies reflected in gene transcription - a case study of two litter decomposers.</title>
        <authorList>
            <person name="Barbi F."/>
            <person name="Kohler A."/>
            <person name="Barry K."/>
            <person name="Baskaran P."/>
            <person name="Daum C."/>
            <person name="Fauchery L."/>
            <person name="Ihrmark K."/>
            <person name="Kuo A."/>
            <person name="LaButti K."/>
            <person name="Lipzen A."/>
            <person name="Morin E."/>
            <person name="Grigoriev I.V."/>
            <person name="Henrissat B."/>
            <person name="Lindahl B."/>
            <person name="Martin F."/>
        </authorList>
    </citation>
    <scope>NUCLEOTIDE SEQUENCE</scope>
    <source>
        <strain evidence="2">JB14</strain>
    </source>
</reference>
<organism evidence="2 3">
    <name type="scientific">Gymnopus androsaceus JB14</name>
    <dbReference type="NCBI Taxonomy" id="1447944"/>
    <lineage>
        <taxon>Eukaryota</taxon>
        <taxon>Fungi</taxon>
        <taxon>Dikarya</taxon>
        <taxon>Basidiomycota</taxon>
        <taxon>Agaricomycotina</taxon>
        <taxon>Agaricomycetes</taxon>
        <taxon>Agaricomycetidae</taxon>
        <taxon>Agaricales</taxon>
        <taxon>Marasmiineae</taxon>
        <taxon>Omphalotaceae</taxon>
        <taxon>Gymnopus</taxon>
    </lineage>
</organism>
<proteinExistence type="predicted"/>
<dbReference type="Proteomes" id="UP000799118">
    <property type="component" value="Unassembled WGS sequence"/>
</dbReference>